<evidence type="ECO:0000313" key="3">
    <source>
        <dbReference type="Proteomes" id="UP000281553"/>
    </source>
</evidence>
<dbReference type="SUPFAM" id="SSF52402">
    <property type="entry name" value="Adenine nucleotide alpha hydrolases-like"/>
    <property type="match status" value="1"/>
</dbReference>
<dbReference type="InterPro" id="IPR002761">
    <property type="entry name" value="Diphthami_syn_dom"/>
</dbReference>
<reference evidence="2 3" key="1">
    <citation type="submission" date="2018-11" db="EMBL/GenBank/DDBJ databases">
        <authorList>
            <consortium name="Pathogen Informatics"/>
        </authorList>
    </citation>
    <scope>NUCLEOTIDE SEQUENCE [LARGE SCALE GENOMIC DNA]</scope>
</reference>
<protein>
    <recommendedName>
        <fullName evidence="1">Diphthamide synthase domain-containing protein</fullName>
    </recommendedName>
</protein>
<dbReference type="OrthoDB" id="686384at2759"/>
<dbReference type="EMBL" id="UYRU01094746">
    <property type="protein sequence ID" value="VDN39181.1"/>
    <property type="molecule type" value="Genomic_DNA"/>
</dbReference>
<proteinExistence type="predicted"/>
<evidence type="ECO:0000259" key="1">
    <source>
        <dbReference type="Pfam" id="PF01902"/>
    </source>
</evidence>
<dbReference type="GO" id="GO:0017178">
    <property type="term" value="F:diphthine-ammonia ligase activity"/>
    <property type="evidence" value="ECO:0007669"/>
    <property type="project" value="TreeGrafter"/>
</dbReference>
<accession>A0A3P7P8T2</accession>
<dbReference type="InterPro" id="IPR030662">
    <property type="entry name" value="DPH6/MJ0570"/>
</dbReference>
<dbReference type="GO" id="GO:0017183">
    <property type="term" value="P:protein histidyl modification to diphthamide"/>
    <property type="evidence" value="ECO:0007669"/>
    <property type="project" value="TreeGrafter"/>
</dbReference>
<organism evidence="2 3">
    <name type="scientific">Dibothriocephalus latus</name>
    <name type="common">Fish tapeworm</name>
    <name type="synonym">Diphyllobothrium latum</name>
    <dbReference type="NCBI Taxonomy" id="60516"/>
    <lineage>
        <taxon>Eukaryota</taxon>
        <taxon>Metazoa</taxon>
        <taxon>Spiralia</taxon>
        <taxon>Lophotrochozoa</taxon>
        <taxon>Platyhelminthes</taxon>
        <taxon>Cestoda</taxon>
        <taxon>Eucestoda</taxon>
        <taxon>Diphyllobothriidea</taxon>
        <taxon>Diphyllobothriidae</taxon>
        <taxon>Dibothriocephalus</taxon>
    </lineage>
</organism>
<sequence>MNPCGEGGEFETFTFDCPLFRQRIVPIQQPTIIMHSDNALAPVAYLNYGGLDLQTEIDVGTGAQLRRPFRSIRQRLLALATEVPQELAEKLASSNCPRTTAARPTTSHKSLPGTRPLGGFLCMTRTFTGVVALPSSGDVRESITEATQSVLDRMQRHLGKLPPLKKEYRWLRLLSYQK</sequence>
<dbReference type="Pfam" id="PF01902">
    <property type="entry name" value="Diphthami_syn_2"/>
    <property type="match status" value="1"/>
</dbReference>
<dbReference type="AlphaFoldDB" id="A0A3P7P8T2"/>
<gene>
    <name evidence="2" type="ORF">DILT_LOCUS17785</name>
</gene>
<dbReference type="Gene3D" id="3.90.1490.10">
    <property type="entry name" value="putative n-type atp pyrophosphatase, domain 2"/>
    <property type="match status" value="1"/>
</dbReference>
<evidence type="ECO:0000313" key="2">
    <source>
        <dbReference type="EMBL" id="VDN39181.1"/>
    </source>
</evidence>
<dbReference type="PANTHER" id="PTHR12196:SF2">
    <property type="entry name" value="DIPHTHINE--AMMONIA LIGASE"/>
    <property type="match status" value="1"/>
</dbReference>
<name>A0A3P7P8T2_DIBLA</name>
<dbReference type="Proteomes" id="UP000281553">
    <property type="component" value="Unassembled WGS sequence"/>
</dbReference>
<feature type="domain" description="Diphthamide synthase" evidence="1">
    <location>
        <begin position="2"/>
        <end position="24"/>
    </location>
</feature>
<keyword evidence="3" id="KW-1185">Reference proteome</keyword>
<dbReference type="PANTHER" id="PTHR12196">
    <property type="entry name" value="DOMAIN OF UNKNOWN FUNCTION 71 DUF71 -CONTAINING PROTEIN"/>
    <property type="match status" value="1"/>
</dbReference>